<accession>A0ACB9PYL0</accession>
<sequence>MATLLHSTASILQHNRMTICFSPQRPAIPNNLCFLTNRFKSNPAKCNAFIDNISKDLLENTIYLDQFPIFRSGLVQFQSVTEDLSDIQKWVFLVFAGLTWIYLTARPGVLFGAIDAYLLAPLQLGLDSFTGRRNLKRSDFLIGDKLGEGSFGIVYSGVIVPKNVDVEEREQKRGRGRATERLAVKSKDKVILKKVKVGIQGAEEFAEYEEWFNYRLSRAAPETCAEFLGSFIADKTSSQFVKGGKWLVWKFEGSQTLADYMKDRSFPSNLESAMFGRVLQGVDSSQRSSLIIKQIMRQIITSLKKIHDTGIVHRDVKPENLVVIKRRQIKLIDFGAATDLRIGKNYVPDRALLDPDYCPPEIYVLPEETPIPPPEPVAALLSPILWQLNSPDLFDMYSAGIVLLQMAIPNLRSRAALKNFNLELKSYRYDLNKWRENTRLRADFQILDLDSGRGWDLATKLISERGFLRRGRLSASAALRHPYFLLGGDQAAAVLSKAKTELFGFLSDSVKQG</sequence>
<dbReference type="EMBL" id="CM039427">
    <property type="protein sequence ID" value="KAI4353568.1"/>
    <property type="molecule type" value="Genomic_DNA"/>
</dbReference>
<evidence type="ECO:0000313" key="2">
    <source>
        <dbReference type="Proteomes" id="UP000828941"/>
    </source>
</evidence>
<comment type="caution">
    <text evidence="1">The sequence shown here is derived from an EMBL/GenBank/DDBJ whole genome shotgun (WGS) entry which is preliminary data.</text>
</comment>
<dbReference type="Proteomes" id="UP000828941">
    <property type="component" value="Chromosome 2"/>
</dbReference>
<organism evidence="1 2">
    <name type="scientific">Bauhinia variegata</name>
    <name type="common">Purple orchid tree</name>
    <name type="synonym">Phanera variegata</name>
    <dbReference type="NCBI Taxonomy" id="167791"/>
    <lineage>
        <taxon>Eukaryota</taxon>
        <taxon>Viridiplantae</taxon>
        <taxon>Streptophyta</taxon>
        <taxon>Embryophyta</taxon>
        <taxon>Tracheophyta</taxon>
        <taxon>Spermatophyta</taxon>
        <taxon>Magnoliopsida</taxon>
        <taxon>eudicotyledons</taxon>
        <taxon>Gunneridae</taxon>
        <taxon>Pentapetalae</taxon>
        <taxon>rosids</taxon>
        <taxon>fabids</taxon>
        <taxon>Fabales</taxon>
        <taxon>Fabaceae</taxon>
        <taxon>Cercidoideae</taxon>
        <taxon>Cercideae</taxon>
        <taxon>Bauhiniinae</taxon>
        <taxon>Bauhinia</taxon>
    </lineage>
</organism>
<keyword evidence="2" id="KW-1185">Reference proteome</keyword>
<name>A0ACB9PYL0_BAUVA</name>
<proteinExistence type="predicted"/>
<gene>
    <name evidence="1" type="ORF">L6164_002507</name>
</gene>
<protein>
    <submittedName>
        <fullName evidence="1">Uncharacterized protein</fullName>
    </submittedName>
</protein>
<reference evidence="1 2" key="1">
    <citation type="journal article" date="2022" name="DNA Res.">
        <title>Chromosomal-level genome assembly of the orchid tree Bauhinia variegata (Leguminosae; Cercidoideae) supports the allotetraploid origin hypothesis of Bauhinia.</title>
        <authorList>
            <person name="Zhong Y."/>
            <person name="Chen Y."/>
            <person name="Zheng D."/>
            <person name="Pang J."/>
            <person name="Liu Y."/>
            <person name="Luo S."/>
            <person name="Meng S."/>
            <person name="Qian L."/>
            <person name="Wei D."/>
            <person name="Dai S."/>
            <person name="Zhou R."/>
        </authorList>
    </citation>
    <scope>NUCLEOTIDE SEQUENCE [LARGE SCALE GENOMIC DNA]</scope>
    <source>
        <strain evidence="1">BV-YZ2020</strain>
    </source>
</reference>
<evidence type="ECO:0000313" key="1">
    <source>
        <dbReference type="EMBL" id="KAI4353568.1"/>
    </source>
</evidence>